<sequence length="91" mass="10450">MNLRPLQLKIRWGVDAAYIETRRVGRYFTINTTEKAVEYMLEEWPEKQNGNSFIAAKQALIDAHAGKISTEVARRAFLAAAEEAQIFFFRA</sequence>
<dbReference type="AlphaFoldDB" id="A0A387FRF1"/>
<dbReference type="Pfam" id="PF06169">
    <property type="entry name" value="DUF982"/>
    <property type="match status" value="1"/>
</dbReference>
<evidence type="ECO:0000313" key="2">
    <source>
        <dbReference type="Proteomes" id="UP000282195"/>
    </source>
</evidence>
<dbReference type="InterPro" id="IPR010385">
    <property type="entry name" value="DUF982"/>
</dbReference>
<protein>
    <submittedName>
        <fullName evidence="1">DUF982 domain-containing protein</fullName>
    </submittedName>
</protein>
<dbReference type="KEGG" id="rjg:CCGE525_16790"/>
<proteinExistence type="predicted"/>
<organism evidence="1 2">
    <name type="scientific">Rhizobium jaguaris</name>
    <dbReference type="NCBI Taxonomy" id="1312183"/>
    <lineage>
        <taxon>Bacteria</taxon>
        <taxon>Pseudomonadati</taxon>
        <taxon>Pseudomonadota</taxon>
        <taxon>Alphaproteobacteria</taxon>
        <taxon>Hyphomicrobiales</taxon>
        <taxon>Rhizobiaceae</taxon>
        <taxon>Rhizobium/Agrobacterium group</taxon>
        <taxon>Rhizobium</taxon>
    </lineage>
</organism>
<gene>
    <name evidence="1" type="ORF">CCGE525_16790</name>
</gene>
<dbReference type="Proteomes" id="UP000282195">
    <property type="component" value="Chromosome"/>
</dbReference>
<accession>A0A387FRF1</accession>
<keyword evidence="2" id="KW-1185">Reference proteome</keyword>
<dbReference type="Gene3D" id="6.10.250.730">
    <property type="match status" value="1"/>
</dbReference>
<dbReference type="OrthoDB" id="8408087at2"/>
<reference evidence="1 2" key="1">
    <citation type="submission" date="2018-10" db="EMBL/GenBank/DDBJ databases">
        <title>Rhizobium etli, R. leguminosarum and a new Rhizobium genospecies from Phaseolus dumosus.</title>
        <authorList>
            <person name="Ramirez-Puebla S.T."/>
            <person name="Rogel-Hernandez M.A."/>
            <person name="Guerrero G."/>
            <person name="Ormeno-Orrillo E."/>
            <person name="Martinez-Romero J.C."/>
            <person name="Negrete-Yankelevich S."/>
            <person name="Martinez-Romero E."/>
        </authorList>
    </citation>
    <scope>NUCLEOTIDE SEQUENCE [LARGE SCALE GENOMIC DNA]</scope>
    <source>
        <strain evidence="1 2">CCGE525</strain>
    </source>
</reference>
<evidence type="ECO:0000313" key="1">
    <source>
        <dbReference type="EMBL" id="AYG60287.1"/>
    </source>
</evidence>
<name>A0A387FRF1_9HYPH</name>
<dbReference type="EMBL" id="CP032694">
    <property type="protein sequence ID" value="AYG60287.1"/>
    <property type="molecule type" value="Genomic_DNA"/>
</dbReference>